<dbReference type="Gene3D" id="3.30.450.20">
    <property type="entry name" value="PAS domain"/>
    <property type="match status" value="2"/>
</dbReference>
<dbReference type="Proteomes" id="UP000503840">
    <property type="component" value="Unassembled WGS sequence"/>
</dbReference>
<evidence type="ECO:0000256" key="3">
    <source>
        <dbReference type="ARBA" id="ARBA00022553"/>
    </source>
</evidence>
<evidence type="ECO:0000256" key="5">
    <source>
        <dbReference type="ARBA" id="ARBA00022777"/>
    </source>
</evidence>
<keyword evidence="3" id="KW-0597">Phosphoprotein</keyword>
<dbReference type="Pfam" id="PF08448">
    <property type="entry name" value="PAS_4"/>
    <property type="match status" value="1"/>
</dbReference>
<evidence type="ECO:0000259" key="10">
    <source>
        <dbReference type="PROSITE" id="PS50112"/>
    </source>
</evidence>
<dbReference type="InterPro" id="IPR013656">
    <property type="entry name" value="PAS_4"/>
</dbReference>
<dbReference type="InterPro" id="IPR000014">
    <property type="entry name" value="PAS"/>
</dbReference>
<keyword evidence="5" id="KW-0418">Kinase</keyword>
<keyword evidence="12" id="KW-1185">Reference proteome</keyword>
<dbReference type="PROSITE" id="PS50109">
    <property type="entry name" value="HIS_KIN"/>
    <property type="match status" value="1"/>
</dbReference>
<evidence type="ECO:0000313" key="11">
    <source>
        <dbReference type="EMBL" id="GFM34665.1"/>
    </source>
</evidence>
<dbReference type="EC" id="2.7.13.3" evidence="2"/>
<keyword evidence="6" id="KW-0902">Two-component regulatory system</keyword>
<evidence type="ECO:0000259" key="9">
    <source>
        <dbReference type="PROSITE" id="PS50109"/>
    </source>
</evidence>
<dbReference type="PANTHER" id="PTHR43711:SF1">
    <property type="entry name" value="HISTIDINE KINASE 1"/>
    <property type="match status" value="1"/>
</dbReference>
<dbReference type="FunFam" id="3.30.565.10:FF:000006">
    <property type="entry name" value="Sensor histidine kinase WalK"/>
    <property type="match status" value="1"/>
</dbReference>
<dbReference type="PANTHER" id="PTHR43711">
    <property type="entry name" value="TWO-COMPONENT HISTIDINE KINASE"/>
    <property type="match status" value="1"/>
</dbReference>
<evidence type="ECO:0000256" key="4">
    <source>
        <dbReference type="ARBA" id="ARBA00022679"/>
    </source>
</evidence>
<dbReference type="InterPro" id="IPR035965">
    <property type="entry name" value="PAS-like_dom_sf"/>
</dbReference>
<sequence>MAGAGFFDWFGGTLAMTALLVLVPLCAMLLWHRYARPRLDEVRRNAVVIEACHALPSLAGKDDVLLRPTLVRFAMEVTGAPLAYLALFVPEPVIVCHADESGIVVGAEGAGRTAERGRTGETGAEREVPLESREFWSGLLDGDAYALAETGSEWIGCAYPLEQDAITRHLAVVMMAGRAPVAVLGVANGPSRFTEKDAGRLKAILAAAWECVLLRNQLADKEREFSLHRSIMQAAPMGLAILNFHGDLLTVNPAFRSLYGMNDHYKTTSAFSLVRPDRRHVLEDAITQVMHVGGAPLELEMEHLRDDGEFVAGVSLVRLGGAGEIRLLMTVTDVSAKREAYRQLEGHRDRLEKMVLDRTVELQNALVFAETTRDRIDMILRSIADGLLVTDMHNRITLMNSNAELFLGVALQDAVGMQVGQALGQKPFRMSVEEHVARTRNGAVQQFEFATVTPGGVQDRYIRAVASQVLDKHDLPAGVVTIMHDVSKERELDVMKSEFLSMAAHELRTPLTTIQGYSDLLRNRSDFSEEERSRFLDIVNQNAQTLSGIVSDLLDISRIESGRSFTMNYETFDFAELTRTHVELWRTGSVGGRLSSVGHVINYEGPDSGVLVHGDSIKCQQILENLIGNSVKYSPQGGVITVRVEADAVLARVSVQDHGMGMSREQQNRAFEKFFRANTDGGIQGTGLGLPIVKYYVEAHGGEVWLESEQGKGTRVSFTLPTAEVTKARLYTAAG</sequence>
<evidence type="ECO:0000313" key="12">
    <source>
        <dbReference type="Proteomes" id="UP000503840"/>
    </source>
</evidence>
<dbReference type="NCBIfam" id="TIGR00229">
    <property type="entry name" value="sensory_box"/>
    <property type="match status" value="1"/>
</dbReference>
<dbReference type="EMBL" id="BLVO01000016">
    <property type="protein sequence ID" value="GFM34665.1"/>
    <property type="molecule type" value="Genomic_DNA"/>
</dbReference>
<evidence type="ECO:0000256" key="2">
    <source>
        <dbReference type="ARBA" id="ARBA00012438"/>
    </source>
</evidence>
<protein>
    <recommendedName>
        <fullName evidence="2">histidine kinase</fullName>
        <ecNumber evidence="2">2.7.13.3</ecNumber>
    </recommendedName>
</protein>
<keyword evidence="4" id="KW-0808">Transferase</keyword>
<dbReference type="InterPro" id="IPR003661">
    <property type="entry name" value="HisK_dim/P_dom"/>
</dbReference>
<dbReference type="Pfam" id="PF13188">
    <property type="entry name" value="PAS_8"/>
    <property type="match status" value="1"/>
</dbReference>
<feature type="transmembrane region" description="Helical" evidence="8">
    <location>
        <begin position="6"/>
        <end position="31"/>
    </location>
</feature>
<comment type="catalytic activity">
    <reaction evidence="1">
        <text>ATP + protein L-histidine = ADP + protein N-phospho-L-histidine.</text>
        <dbReference type="EC" id="2.7.13.3"/>
    </reaction>
</comment>
<dbReference type="InterPro" id="IPR005467">
    <property type="entry name" value="His_kinase_dom"/>
</dbReference>
<keyword evidence="7 8" id="KW-0472">Membrane</keyword>
<keyword evidence="8" id="KW-0812">Transmembrane</keyword>
<dbReference type="CDD" id="cd00082">
    <property type="entry name" value="HisKA"/>
    <property type="match status" value="1"/>
</dbReference>
<dbReference type="InterPro" id="IPR003594">
    <property type="entry name" value="HATPase_dom"/>
</dbReference>
<dbReference type="SUPFAM" id="SSF55785">
    <property type="entry name" value="PYP-like sensor domain (PAS domain)"/>
    <property type="match status" value="2"/>
</dbReference>
<feature type="domain" description="Histidine kinase" evidence="9">
    <location>
        <begin position="502"/>
        <end position="724"/>
    </location>
</feature>
<dbReference type="Gene3D" id="1.10.287.130">
    <property type="match status" value="1"/>
</dbReference>
<evidence type="ECO:0000256" key="6">
    <source>
        <dbReference type="ARBA" id="ARBA00023012"/>
    </source>
</evidence>
<organism evidence="11 12">
    <name type="scientific">Desulfovibrio subterraneus</name>
    <dbReference type="NCBI Taxonomy" id="2718620"/>
    <lineage>
        <taxon>Bacteria</taxon>
        <taxon>Pseudomonadati</taxon>
        <taxon>Thermodesulfobacteriota</taxon>
        <taxon>Desulfovibrionia</taxon>
        <taxon>Desulfovibrionales</taxon>
        <taxon>Desulfovibrionaceae</taxon>
        <taxon>Desulfovibrio</taxon>
    </lineage>
</organism>
<gene>
    <name evidence="11" type="ORF">DSM101010T_30300</name>
</gene>
<dbReference type="Pfam" id="PF00512">
    <property type="entry name" value="HisKA"/>
    <property type="match status" value="1"/>
</dbReference>
<dbReference type="Gene3D" id="3.30.565.10">
    <property type="entry name" value="Histidine kinase-like ATPase, C-terminal domain"/>
    <property type="match status" value="1"/>
</dbReference>
<comment type="caution">
    <text evidence="11">The sequence shown here is derived from an EMBL/GenBank/DDBJ whole genome shotgun (WGS) entry which is preliminary data.</text>
</comment>
<dbReference type="FunFam" id="1.10.287.130:FF:000001">
    <property type="entry name" value="Two-component sensor histidine kinase"/>
    <property type="match status" value="1"/>
</dbReference>
<dbReference type="SUPFAM" id="SSF47384">
    <property type="entry name" value="Homodimeric domain of signal transducing histidine kinase"/>
    <property type="match status" value="1"/>
</dbReference>
<dbReference type="CDD" id="cd00075">
    <property type="entry name" value="HATPase"/>
    <property type="match status" value="1"/>
</dbReference>
<dbReference type="InterPro" id="IPR050736">
    <property type="entry name" value="Sensor_HK_Regulatory"/>
</dbReference>
<feature type="domain" description="PAS" evidence="10">
    <location>
        <begin position="224"/>
        <end position="293"/>
    </location>
</feature>
<reference evidence="11 12" key="1">
    <citation type="submission" date="2020-05" db="EMBL/GenBank/DDBJ databases">
        <title>Draft genome sequence of Desulfovibrio sp. strain HN2T.</title>
        <authorList>
            <person name="Ueno A."/>
            <person name="Tamazawa S."/>
            <person name="Tamamura S."/>
            <person name="Murakami T."/>
            <person name="Kiyama T."/>
            <person name="Inomata H."/>
            <person name="Amano Y."/>
            <person name="Miyakawa K."/>
            <person name="Tamaki H."/>
            <person name="Naganuma T."/>
            <person name="Kaneko K."/>
        </authorList>
    </citation>
    <scope>NUCLEOTIDE SEQUENCE [LARGE SCALE GENOMIC DNA]</scope>
    <source>
        <strain evidence="11 12">HN2</strain>
    </source>
</reference>
<feature type="domain" description="PAS" evidence="10">
    <location>
        <begin position="372"/>
        <end position="416"/>
    </location>
</feature>
<dbReference type="InterPro" id="IPR036097">
    <property type="entry name" value="HisK_dim/P_sf"/>
</dbReference>
<evidence type="ECO:0000256" key="1">
    <source>
        <dbReference type="ARBA" id="ARBA00000085"/>
    </source>
</evidence>
<proteinExistence type="predicted"/>
<dbReference type="AlphaFoldDB" id="A0A7J0BNE7"/>
<dbReference type="InterPro" id="IPR004358">
    <property type="entry name" value="Sig_transdc_His_kin-like_C"/>
</dbReference>
<dbReference type="SMART" id="SM00387">
    <property type="entry name" value="HATPase_c"/>
    <property type="match status" value="1"/>
</dbReference>
<dbReference type="PRINTS" id="PR00344">
    <property type="entry name" value="BCTRLSENSOR"/>
</dbReference>
<keyword evidence="8" id="KW-1133">Transmembrane helix</keyword>
<accession>A0A7J0BNE7</accession>
<dbReference type="PROSITE" id="PS50112">
    <property type="entry name" value="PAS"/>
    <property type="match status" value="2"/>
</dbReference>
<dbReference type="SMART" id="SM00091">
    <property type="entry name" value="PAS"/>
    <property type="match status" value="2"/>
</dbReference>
<dbReference type="SMART" id="SM00388">
    <property type="entry name" value="HisKA"/>
    <property type="match status" value="1"/>
</dbReference>
<evidence type="ECO:0000256" key="7">
    <source>
        <dbReference type="ARBA" id="ARBA00023136"/>
    </source>
</evidence>
<evidence type="ECO:0000256" key="8">
    <source>
        <dbReference type="SAM" id="Phobius"/>
    </source>
</evidence>
<dbReference type="Pfam" id="PF02518">
    <property type="entry name" value="HATPase_c"/>
    <property type="match status" value="1"/>
</dbReference>
<dbReference type="GO" id="GO:0000155">
    <property type="term" value="F:phosphorelay sensor kinase activity"/>
    <property type="evidence" value="ECO:0007669"/>
    <property type="project" value="InterPro"/>
</dbReference>
<dbReference type="SUPFAM" id="SSF55874">
    <property type="entry name" value="ATPase domain of HSP90 chaperone/DNA topoisomerase II/histidine kinase"/>
    <property type="match status" value="1"/>
</dbReference>
<dbReference type="InterPro" id="IPR036890">
    <property type="entry name" value="HATPase_C_sf"/>
</dbReference>
<name>A0A7J0BNE7_9BACT</name>
<dbReference type="CDD" id="cd00130">
    <property type="entry name" value="PAS"/>
    <property type="match status" value="2"/>
</dbReference>